<dbReference type="PANTHER" id="PTHR22946">
    <property type="entry name" value="DIENELACTONE HYDROLASE DOMAIN-CONTAINING PROTEIN-RELATED"/>
    <property type="match status" value="1"/>
</dbReference>
<organism evidence="3 4">
    <name type="scientific">Colletotrichum zoysiae</name>
    <dbReference type="NCBI Taxonomy" id="1216348"/>
    <lineage>
        <taxon>Eukaryota</taxon>
        <taxon>Fungi</taxon>
        <taxon>Dikarya</taxon>
        <taxon>Ascomycota</taxon>
        <taxon>Pezizomycotina</taxon>
        <taxon>Sordariomycetes</taxon>
        <taxon>Hypocreomycetidae</taxon>
        <taxon>Glomerellales</taxon>
        <taxon>Glomerellaceae</taxon>
        <taxon>Colletotrichum</taxon>
        <taxon>Colletotrichum graminicola species complex</taxon>
    </lineage>
</organism>
<dbReference type="Gene3D" id="3.40.50.1820">
    <property type="entry name" value="alpha/beta hydrolase"/>
    <property type="match status" value="1"/>
</dbReference>
<dbReference type="SUPFAM" id="SSF53474">
    <property type="entry name" value="alpha/beta-Hydrolases"/>
    <property type="match status" value="1"/>
</dbReference>
<keyword evidence="1" id="KW-0378">Hydrolase</keyword>
<evidence type="ECO:0000256" key="1">
    <source>
        <dbReference type="ARBA" id="ARBA00022801"/>
    </source>
</evidence>
<gene>
    <name evidence="3" type="ORF">LX32DRAFT_668469</name>
</gene>
<dbReference type="Proteomes" id="UP001232148">
    <property type="component" value="Unassembled WGS sequence"/>
</dbReference>
<dbReference type="InterPro" id="IPR000383">
    <property type="entry name" value="Xaa-Pro-like_dom"/>
</dbReference>
<dbReference type="GO" id="GO:0016788">
    <property type="term" value="F:hydrolase activity, acting on ester bonds"/>
    <property type="evidence" value="ECO:0007669"/>
    <property type="project" value="UniProtKB-ARBA"/>
</dbReference>
<name>A0AAD9H3M8_9PEZI</name>
<dbReference type="EMBL" id="MU843084">
    <property type="protein sequence ID" value="KAK2021723.1"/>
    <property type="molecule type" value="Genomic_DNA"/>
</dbReference>
<evidence type="ECO:0000313" key="4">
    <source>
        <dbReference type="Proteomes" id="UP001232148"/>
    </source>
</evidence>
<dbReference type="InterPro" id="IPR029058">
    <property type="entry name" value="AB_hydrolase_fold"/>
</dbReference>
<proteinExistence type="predicted"/>
<dbReference type="InterPro" id="IPR050261">
    <property type="entry name" value="FrsA_esterase"/>
</dbReference>
<sequence length="329" mass="35505">MKRGPTRPVQQIDIDKMGYTIEDRFIPSSRDGLKIAISIYQPDGSKRPMPTIVMGHGIEATKAAGLSPFAGEFTSEGYAAVTFDYIGFGESEGSPRNVINVTHQLQDFQDVIKWVREPDQSNWVESSRVIAWGSSFGGMHVTALMAEDHGLAAGIAQCPLVDGLAGVMQMPLARSLRLAAVATADIVGSYLLGVKEPRYVDLVSDGSTPAVMASQEAAEGWVRLAPDNGGTPATVIAGRSLLSIMLSRPLLQIHKSTRPYLVVLPTWDHEVSLDAAEECVRRAPLGEALRVGGGHFDLYKGGVAYEKNIAGQKQFLRRVLGNLPDYGDL</sequence>
<protein>
    <submittedName>
        <fullName evidence="3">Alpha/beta-hydrolase</fullName>
    </submittedName>
</protein>
<dbReference type="Pfam" id="PF02129">
    <property type="entry name" value="Peptidase_S15"/>
    <property type="match status" value="1"/>
</dbReference>
<feature type="domain" description="Xaa-Pro dipeptidyl-peptidase-like" evidence="2">
    <location>
        <begin position="31"/>
        <end position="165"/>
    </location>
</feature>
<keyword evidence="4" id="KW-1185">Reference proteome</keyword>
<dbReference type="PANTHER" id="PTHR22946:SF9">
    <property type="entry name" value="POLYKETIDE TRANSFERASE AF380"/>
    <property type="match status" value="1"/>
</dbReference>
<evidence type="ECO:0000313" key="3">
    <source>
        <dbReference type="EMBL" id="KAK2021723.1"/>
    </source>
</evidence>
<comment type="caution">
    <text evidence="3">The sequence shown here is derived from an EMBL/GenBank/DDBJ whole genome shotgun (WGS) entry which is preliminary data.</text>
</comment>
<evidence type="ECO:0000259" key="2">
    <source>
        <dbReference type="Pfam" id="PF02129"/>
    </source>
</evidence>
<reference evidence="3" key="1">
    <citation type="submission" date="2021-06" db="EMBL/GenBank/DDBJ databases">
        <title>Comparative genomics, transcriptomics and evolutionary studies reveal genomic signatures of adaptation to plant cell wall in hemibiotrophic fungi.</title>
        <authorList>
            <consortium name="DOE Joint Genome Institute"/>
            <person name="Baroncelli R."/>
            <person name="Diaz J.F."/>
            <person name="Benocci T."/>
            <person name="Peng M."/>
            <person name="Battaglia E."/>
            <person name="Haridas S."/>
            <person name="Andreopoulos W."/>
            <person name="Labutti K."/>
            <person name="Pangilinan J."/>
            <person name="Floch G.L."/>
            <person name="Makela M.R."/>
            <person name="Henrissat B."/>
            <person name="Grigoriev I.V."/>
            <person name="Crouch J.A."/>
            <person name="De Vries R.P."/>
            <person name="Sukno S.A."/>
            <person name="Thon M.R."/>
        </authorList>
    </citation>
    <scope>NUCLEOTIDE SEQUENCE</scope>
    <source>
        <strain evidence="3">MAFF235873</strain>
    </source>
</reference>
<accession>A0AAD9H3M8</accession>
<dbReference type="AlphaFoldDB" id="A0AAD9H3M8"/>